<keyword evidence="1" id="KW-1133">Transmembrane helix</keyword>
<feature type="transmembrane region" description="Helical" evidence="1">
    <location>
        <begin position="321"/>
        <end position="340"/>
    </location>
</feature>
<dbReference type="NCBIfam" id="NF033860">
    <property type="entry name" value="Wzy_O6_O28"/>
    <property type="match status" value="1"/>
</dbReference>
<name>A0A4D6U7V2_PLESH</name>
<organism evidence="2">
    <name type="scientific">Plesiomonas shigelloides</name>
    <name type="common">Aeromonas shigelloides</name>
    <dbReference type="NCBI Taxonomy" id="703"/>
    <lineage>
        <taxon>Bacteria</taxon>
        <taxon>Pseudomonadati</taxon>
        <taxon>Pseudomonadota</taxon>
        <taxon>Gammaproteobacteria</taxon>
        <taxon>Enterobacterales</taxon>
        <taxon>Enterobacteriaceae</taxon>
        <taxon>Plesiomonas</taxon>
    </lineage>
</organism>
<keyword evidence="1" id="KW-0812">Transmembrane</keyword>
<feature type="transmembrane region" description="Helical" evidence="1">
    <location>
        <begin position="180"/>
        <end position="200"/>
    </location>
</feature>
<evidence type="ECO:0000313" key="2">
    <source>
        <dbReference type="EMBL" id="QCH03320.1"/>
    </source>
</evidence>
<dbReference type="EMBL" id="MK551190">
    <property type="protein sequence ID" value="QCH03320.1"/>
    <property type="molecule type" value="Genomic_DNA"/>
</dbReference>
<keyword evidence="1" id="KW-0472">Membrane</keyword>
<evidence type="ECO:0000256" key="1">
    <source>
        <dbReference type="SAM" id="Phobius"/>
    </source>
</evidence>
<feature type="transmembrane region" description="Helical" evidence="1">
    <location>
        <begin position="126"/>
        <end position="150"/>
    </location>
</feature>
<dbReference type="AlphaFoldDB" id="A0A4D6U7V2"/>
<dbReference type="RefSeq" id="WP_152140043.1">
    <property type="nucleotide sequence ID" value="NZ_WEJY01000051.1"/>
</dbReference>
<feature type="transmembrane region" description="Helical" evidence="1">
    <location>
        <begin position="77"/>
        <end position="96"/>
    </location>
</feature>
<feature type="transmembrane region" description="Helical" evidence="1">
    <location>
        <begin position="48"/>
        <end position="65"/>
    </location>
</feature>
<accession>A0A4D6U7V2</accession>
<protein>
    <submittedName>
        <fullName evidence="2">O121 family O-antigen flippase</fullName>
    </submittedName>
</protein>
<reference evidence="2" key="1">
    <citation type="journal article" date="2019" name="Front. Microbiol.">
        <title>O-Antigen Gene Clusters of Plesiomonas shigelloides Serogroups and Its Application in Development of a Molecular Serotyping Scheme.</title>
        <authorList>
            <person name="Xi D."/>
            <person name="Wang X."/>
            <person name="Ning K."/>
            <person name="Liu Q."/>
            <person name="Jing F."/>
            <person name="Guo X."/>
            <person name="Cao B."/>
        </authorList>
    </citation>
    <scope>NUCLEOTIDE SEQUENCE</scope>
    <source>
        <strain evidence="2">O76H39</strain>
    </source>
</reference>
<feature type="transmembrane region" description="Helical" evidence="1">
    <location>
        <begin position="346"/>
        <end position="379"/>
    </location>
</feature>
<gene>
    <name evidence="2" type="primary">wzy</name>
</gene>
<proteinExistence type="predicted"/>
<sequence>MTINPVVSLFCLYLFANFIALVQGINDGGLVLEGYFFELKTTSLVYSFLLQTIILLLLIGLYRFFTTKGNCKKITYGKNWGWFLIIIQMSFLIFNIKTGVNIAGDGARIEGGSVINYVFVLLQPDMLFMLIGTSLLSGRLFLINLIVFLVSMALRGWMGGFFIIIFMVLSRYYPVRISSRSLFCILFLAVLFVLVLPVIIDMKWSMRQGVSVGVFFSSIFNSFSAEKYNLAISYLLNRFQHLGHVALLLENSDKLYFDLSNGLFSSYWMDGLPQHTISKIFGFEQHKLNSYMVEYFFGIEDPTWNTNPGLAGWVFILQEKVVFMALYLFFVVVAPFYFISRYAGSTMLMLIACFSIVYLFHGWFGAYFNIIFYGLILVVISKLKVTNRSSVESFTNKAVN</sequence>